<reference evidence="2 3" key="1">
    <citation type="submission" date="2018-10" db="EMBL/GenBank/DDBJ databases">
        <title>Genomic Encyclopedia of Archaeal and Bacterial Type Strains, Phase II (KMG-II): from individual species to whole genera.</title>
        <authorList>
            <person name="Goeker M."/>
        </authorList>
    </citation>
    <scope>NUCLEOTIDE SEQUENCE [LARGE SCALE GENOMIC DNA]</scope>
    <source>
        <strain evidence="2 3">DSM 18602</strain>
    </source>
</reference>
<sequence length="699" mass="77097">MLFLFSLSWESVSGWWVLACLALGVLYAWLLYRQPNSINPFARNVLSVLRALAVATIAVLLLSPLIKTVSSRPQKPLVLLLQDNSSSIQLFKPANFDAQKFVSQLGDIKQALGADYDVREFNFSADLKDSLSKSFNGKQTDISAAIRGLTDRFSNQNIGALVLATDGLYNKGSSPQYGARNLKTNIYTIALGDTTPRRDLLIANVNYNKTAFLGNDFEMEVLAEAYQAQAENMRLTVSEDGAPVANQTIAVTTNDFRKVIPLKLHADKKGVHKFTISLQAIANEISTLNNTEIIYVEVLDTKQKILLLYNGPHPDISAIKLSLESNRNYEVKTSLVTDADLGKLSTYSLAILYQLPASASAFPSTLQSQLAKLKIPVWYVAGAQTDIQQLNKAQKIIQINTSRTDMQEVFASPKADFSAFTLSDSTRRELALLPPLVAPFGNYSAPSAQSVLLKQKIGSVETSYPLLAFGEDAGVRTAVLTAEGIWKWRLAEFATTGSHNAVNELLSQSVQYLTAKGDRSHFRVYPAKNVFDESEDVLLNAELYNDALELINTPDVKIDLKGKSGKTFSFIFTRNGQSYQLNAGALPPDEYTYTASTKPGDKALTATGQLAVKALNAETRQSAADHHLLYTLAKENGGQMLMSSQINQLAALIRKNESIKTIVYDDKTYRDLVDEKWVFVLVLVLLSAEWFARKREGEL</sequence>
<feature type="transmembrane region" description="Helical" evidence="1">
    <location>
        <begin position="44"/>
        <end position="66"/>
    </location>
</feature>
<evidence type="ECO:0000313" key="3">
    <source>
        <dbReference type="Proteomes" id="UP000268007"/>
    </source>
</evidence>
<evidence type="ECO:0008006" key="4">
    <source>
        <dbReference type="Google" id="ProtNLM"/>
    </source>
</evidence>
<keyword evidence="1" id="KW-1133">Transmembrane helix</keyword>
<dbReference type="Gene3D" id="3.40.50.410">
    <property type="entry name" value="von Willebrand factor, type A domain"/>
    <property type="match status" value="1"/>
</dbReference>
<dbReference type="PANTHER" id="PTHR37947:SF1">
    <property type="entry name" value="BLL2462 PROTEIN"/>
    <property type="match status" value="1"/>
</dbReference>
<dbReference type="OrthoDB" id="9763076at2"/>
<keyword evidence="1" id="KW-0812">Transmembrane</keyword>
<keyword evidence="3" id="KW-1185">Reference proteome</keyword>
<keyword evidence="1" id="KW-0472">Membrane</keyword>
<dbReference type="EMBL" id="RBKU01000001">
    <property type="protein sequence ID" value="RKR85572.1"/>
    <property type="molecule type" value="Genomic_DNA"/>
</dbReference>
<evidence type="ECO:0000313" key="2">
    <source>
        <dbReference type="EMBL" id="RKR85572.1"/>
    </source>
</evidence>
<dbReference type="InterPro" id="IPR036465">
    <property type="entry name" value="vWFA_dom_sf"/>
</dbReference>
<feature type="transmembrane region" description="Helical" evidence="1">
    <location>
        <begin position="12"/>
        <end position="32"/>
    </location>
</feature>
<organism evidence="2 3">
    <name type="scientific">Mucilaginibacter gracilis</name>
    <dbReference type="NCBI Taxonomy" id="423350"/>
    <lineage>
        <taxon>Bacteria</taxon>
        <taxon>Pseudomonadati</taxon>
        <taxon>Bacteroidota</taxon>
        <taxon>Sphingobacteriia</taxon>
        <taxon>Sphingobacteriales</taxon>
        <taxon>Sphingobacteriaceae</taxon>
        <taxon>Mucilaginibacter</taxon>
    </lineage>
</organism>
<proteinExistence type="predicted"/>
<protein>
    <recommendedName>
        <fullName evidence="4">VWA domain-containing protein</fullName>
    </recommendedName>
</protein>
<dbReference type="PANTHER" id="PTHR37947">
    <property type="entry name" value="BLL2462 PROTEIN"/>
    <property type="match status" value="1"/>
</dbReference>
<gene>
    <name evidence="2" type="ORF">BDD43_5843</name>
</gene>
<name>A0A495JB38_9SPHI</name>
<dbReference type="Proteomes" id="UP000268007">
    <property type="component" value="Unassembled WGS sequence"/>
</dbReference>
<accession>A0A495JB38</accession>
<dbReference type="RefSeq" id="WP_121201612.1">
    <property type="nucleotide sequence ID" value="NZ_RBKU01000001.1"/>
</dbReference>
<dbReference type="AlphaFoldDB" id="A0A495JB38"/>
<comment type="caution">
    <text evidence="2">The sequence shown here is derived from an EMBL/GenBank/DDBJ whole genome shotgun (WGS) entry which is preliminary data.</text>
</comment>
<evidence type="ECO:0000256" key="1">
    <source>
        <dbReference type="SAM" id="Phobius"/>
    </source>
</evidence>